<name>A0A7W2FU20_9VIBR</name>
<evidence type="ECO:0000256" key="4">
    <source>
        <dbReference type="ARBA" id="ARBA00022475"/>
    </source>
</evidence>
<evidence type="ECO:0000256" key="7">
    <source>
        <dbReference type="ARBA" id="ARBA00022989"/>
    </source>
</evidence>
<organism evidence="12 13">
    <name type="scientific">Vibrio marinisediminis</name>
    <dbReference type="NCBI Taxonomy" id="2758441"/>
    <lineage>
        <taxon>Bacteria</taxon>
        <taxon>Pseudomonadati</taxon>
        <taxon>Pseudomonadota</taxon>
        <taxon>Gammaproteobacteria</taxon>
        <taxon>Vibrionales</taxon>
        <taxon>Vibrionaceae</taxon>
        <taxon>Vibrio</taxon>
    </lineage>
</organism>
<evidence type="ECO:0000256" key="1">
    <source>
        <dbReference type="ARBA" id="ARBA00004429"/>
    </source>
</evidence>
<evidence type="ECO:0000256" key="5">
    <source>
        <dbReference type="ARBA" id="ARBA00022519"/>
    </source>
</evidence>
<dbReference type="InterPro" id="IPR001992">
    <property type="entry name" value="T2SS_GspF/T4SS_PilC_CS"/>
</dbReference>
<evidence type="ECO:0000256" key="6">
    <source>
        <dbReference type="ARBA" id="ARBA00022692"/>
    </source>
</evidence>
<dbReference type="PANTHER" id="PTHR30012">
    <property type="entry name" value="GENERAL SECRETION PATHWAY PROTEIN"/>
    <property type="match status" value="1"/>
</dbReference>
<keyword evidence="8 10" id="KW-0472">Membrane</keyword>
<accession>A0A7W2FU20</accession>
<evidence type="ECO:0000256" key="9">
    <source>
        <dbReference type="RuleBase" id="RU003923"/>
    </source>
</evidence>
<feature type="domain" description="Type II secretion system protein GspF" evidence="11">
    <location>
        <begin position="74"/>
        <end position="195"/>
    </location>
</feature>
<dbReference type="AlphaFoldDB" id="A0A7W2FU20"/>
<keyword evidence="4" id="KW-1003">Cell membrane</keyword>
<dbReference type="PANTHER" id="PTHR30012:SF7">
    <property type="entry name" value="PROTEIN TRANSPORT PROTEIN HOFC HOMOLOG"/>
    <property type="match status" value="1"/>
</dbReference>
<feature type="transmembrane region" description="Helical" evidence="10">
    <location>
        <begin position="225"/>
        <end position="243"/>
    </location>
</feature>
<protein>
    <submittedName>
        <fullName evidence="12">Type II secretion system F family protein</fullName>
    </submittedName>
</protein>
<keyword evidence="13" id="KW-1185">Reference proteome</keyword>
<dbReference type="PRINTS" id="PR00812">
    <property type="entry name" value="BCTERIALGSPF"/>
</dbReference>
<keyword evidence="6 9" id="KW-0812">Transmembrane</keyword>
<dbReference type="InterPro" id="IPR042094">
    <property type="entry name" value="T2SS_GspF_sf"/>
</dbReference>
<dbReference type="EMBL" id="JACFYF010000017">
    <property type="protein sequence ID" value="MBA5764253.1"/>
    <property type="molecule type" value="Genomic_DNA"/>
</dbReference>
<dbReference type="GO" id="GO:0015628">
    <property type="term" value="P:protein secretion by the type II secretion system"/>
    <property type="evidence" value="ECO:0007669"/>
    <property type="project" value="TreeGrafter"/>
</dbReference>
<gene>
    <name evidence="12" type="ORF">H2O73_17990</name>
</gene>
<reference evidence="12 13" key="1">
    <citation type="submission" date="2020-07" db="EMBL/GenBank/DDBJ databases">
        <title>Vibrio marinisediminis sp. nov., isolated from marine sediment.</title>
        <authorList>
            <person name="Ji X."/>
        </authorList>
    </citation>
    <scope>NUCLEOTIDE SEQUENCE [LARGE SCALE GENOMIC DNA]</scope>
    <source>
        <strain evidence="12 13">404</strain>
    </source>
</reference>
<evidence type="ECO:0000256" key="3">
    <source>
        <dbReference type="ARBA" id="ARBA00022448"/>
    </source>
</evidence>
<sequence length="407" mass="45326">MKPKRPIELKNYRWKGINNLGRPTSGYMLALSEAEVRDKLKQQKISIKSLKAKKISSIRKQLERIKAKDITLLTRQLATMLTTGIPIVQALKLVSDNHRKAEMKSLLLSLNKSIESGTPLSIALKANRHFDSLYVELVASGEAAGNLAGIFQRIASYREKSERLRTKVIKAMIYPCMILLVAIVVSYLMLAVVIPEFEGMFHSFGSELPWFTQQVLSVSHFTQSHSLNIAGGLFVLIITLKVLRSRSSRFRLLLSRLSLKIPITGKIMSKAAIAKFSRTLATSFGAGIPILSCLQTSAKTANQLHYQIALDSVYKDTAAGMPLYLAMRYADVFPEMTLQMVMIGEESGQLDDMLNKVATIYETEIDDTIDNLGKIIEPMIIIFLSLIVGSLVIAIYLPIFNLMDVIG</sequence>
<keyword evidence="7 10" id="KW-1133">Transmembrane helix</keyword>
<dbReference type="Proteomes" id="UP000571701">
    <property type="component" value="Unassembled WGS sequence"/>
</dbReference>
<feature type="transmembrane region" description="Helical" evidence="10">
    <location>
        <begin position="379"/>
        <end position="399"/>
    </location>
</feature>
<evidence type="ECO:0000256" key="10">
    <source>
        <dbReference type="SAM" id="Phobius"/>
    </source>
</evidence>
<evidence type="ECO:0000313" key="13">
    <source>
        <dbReference type="Proteomes" id="UP000571701"/>
    </source>
</evidence>
<evidence type="ECO:0000313" key="12">
    <source>
        <dbReference type="EMBL" id="MBA5764253.1"/>
    </source>
</evidence>
<dbReference type="PROSITE" id="PS00874">
    <property type="entry name" value="T2SP_F"/>
    <property type="match status" value="1"/>
</dbReference>
<evidence type="ECO:0000256" key="2">
    <source>
        <dbReference type="ARBA" id="ARBA00005745"/>
    </source>
</evidence>
<comment type="subcellular location">
    <subcellularLocation>
        <location evidence="1 9">Cell inner membrane</location>
        <topology evidence="1 9">Multi-pass membrane protein</topology>
    </subcellularLocation>
</comment>
<evidence type="ECO:0000259" key="11">
    <source>
        <dbReference type="Pfam" id="PF00482"/>
    </source>
</evidence>
<comment type="similarity">
    <text evidence="2 9">Belongs to the GSP F family.</text>
</comment>
<comment type="caution">
    <text evidence="12">The sequence shown here is derived from an EMBL/GenBank/DDBJ whole genome shotgun (WGS) entry which is preliminary data.</text>
</comment>
<keyword evidence="3 9" id="KW-0813">Transport</keyword>
<dbReference type="Pfam" id="PF00482">
    <property type="entry name" value="T2SSF"/>
    <property type="match status" value="2"/>
</dbReference>
<dbReference type="RefSeq" id="WP_182110314.1">
    <property type="nucleotide sequence ID" value="NZ_JACFYF010000017.1"/>
</dbReference>
<dbReference type="GO" id="GO:0005886">
    <property type="term" value="C:plasma membrane"/>
    <property type="evidence" value="ECO:0007669"/>
    <property type="project" value="UniProtKB-SubCell"/>
</dbReference>
<feature type="domain" description="Type II secretion system protein GspF" evidence="11">
    <location>
        <begin position="276"/>
        <end position="398"/>
    </location>
</feature>
<proteinExistence type="inferred from homology"/>
<evidence type="ECO:0000256" key="8">
    <source>
        <dbReference type="ARBA" id="ARBA00023136"/>
    </source>
</evidence>
<feature type="transmembrane region" description="Helical" evidence="10">
    <location>
        <begin position="171"/>
        <end position="194"/>
    </location>
</feature>
<dbReference type="InterPro" id="IPR018076">
    <property type="entry name" value="T2SS_GspF_dom"/>
</dbReference>
<dbReference type="Gene3D" id="1.20.81.30">
    <property type="entry name" value="Type II secretion system (T2SS), domain F"/>
    <property type="match status" value="2"/>
</dbReference>
<dbReference type="InterPro" id="IPR003004">
    <property type="entry name" value="GspF/PilC"/>
</dbReference>
<keyword evidence="5" id="KW-0997">Cell inner membrane</keyword>
<dbReference type="FunFam" id="1.20.81.30:FF:000001">
    <property type="entry name" value="Type II secretion system protein F"/>
    <property type="match status" value="2"/>
</dbReference>